<name>A0ACD1A969_9FIRM</name>
<dbReference type="EMBL" id="CP042469">
    <property type="protein sequence ID" value="QOX62908.1"/>
    <property type="molecule type" value="Genomic_DNA"/>
</dbReference>
<sequence length="543" mass="60790">MISHIRIKDFAIIDQVELDFDDGLNIITGETGAGKSIIIEAVSLALGSRADTAYIRSGKEKAIVQMVADLGGDEFVITRELSANGKNVCRINDEVVSLAQLSKLCKKIADVHGQYDHQSLLNPENHLKLIDSYHGRVISPAAETVADLYQSYAEIKQELSTLRSNQADTERKRDFMRFELDEIEKAKPTPDEDKELSEKLNLLQNSEKIYQNLSSAYDLLYASTPSSLEGLGKSLHLIQEIGSFSPDIHAFSEELSDAYYKLEDLTGEIRKYRDGISFSPELLEETIKRLDVLDALKRKYGGSIENVLEYQRKIISELDRIDNIDVTLDKLMKNQSLTEKKLSEACKALTDLRKKAALEIETQINQQLKELNFKDAVFIVKFYDHETAEKYTANGVDRVEFLITTNKGETPKPLVKIASGGEISRIMLAFKQIIGDFDAIPTMIFDEIDVGISGITASIVGKKLLDISKHHQIICITHLPQIAAFGDHHYKIDKVTSGENTHTIVYPLTQEEKIEEIARLLGGINITETTLKSAGELLSLSKR</sequence>
<evidence type="ECO:0000313" key="1">
    <source>
        <dbReference type="EMBL" id="QOX62908.1"/>
    </source>
</evidence>
<organism evidence="1 2">
    <name type="scientific">Anoxybacterium hadale</name>
    <dbReference type="NCBI Taxonomy" id="3408580"/>
    <lineage>
        <taxon>Bacteria</taxon>
        <taxon>Bacillati</taxon>
        <taxon>Bacillota</taxon>
        <taxon>Clostridia</taxon>
        <taxon>Peptostreptococcales</taxon>
        <taxon>Anaerovoracaceae</taxon>
        <taxon>Anoxybacterium</taxon>
    </lineage>
</organism>
<keyword evidence="2" id="KW-1185">Reference proteome</keyword>
<accession>A0ACD1A969</accession>
<gene>
    <name evidence="1" type="primary">recN</name>
    <name evidence="1" type="ORF">FRZ06_05920</name>
</gene>
<evidence type="ECO:0000313" key="2">
    <source>
        <dbReference type="Proteomes" id="UP000594014"/>
    </source>
</evidence>
<dbReference type="Proteomes" id="UP000594014">
    <property type="component" value="Chromosome"/>
</dbReference>
<protein>
    <submittedName>
        <fullName evidence="1">DNA repair protein RecN</fullName>
    </submittedName>
</protein>
<proteinExistence type="predicted"/>
<reference evidence="1" key="1">
    <citation type="submission" date="2019-08" db="EMBL/GenBank/DDBJ databases">
        <title>Genome sequence of Clostridiales bacterium MT110.</title>
        <authorList>
            <person name="Cao J."/>
        </authorList>
    </citation>
    <scope>NUCLEOTIDE SEQUENCE</scope>
    <source>
        <strain evidence="1">MT110</strain>
    </source>
</reference>